<dbReference type="RefSeq" id="WP_058399732.1">
    <property type="nucleotide sequence ID" value="NZ_LKCI01000001.1"/>
</dbReference>
<protein>
    <submittedName>
        <fullName evidence="3">Uncharacterized protein</fullName>
    </submittedName>
</protein>
<keyword evidence="2" id="KW-0812">Transmembrane</keyword>
<reference evidence="3 4" key="1">
    <citation type="submission" date="2015-09" db="EMBL/GenBank/DDBJ databases">
        <title>Genome sequence of ICMP 19499.</title>
        <authorList>
            <person name="Visnovsky S.B."/>
            <person name="Lu A."/>
            <person name="Panda P."/>
            <person name="Pitman A.R."/>
        </authorList>
    </citation>
    <scope>NUCLEOTIDE SEQUENCE [LARGE SCALE GENOMIC DNA]</scope>
    <source>
        <strain evidence="3 4">ICMP 19499</strain>
    </source>
</reference>
<keyword evidence="2" id="KW-1133">Transmembrane helix</keyword>
<evidence type="ECO:0000313" key="4">
    <source>
        <dbReference type="Proteomes" id="UP000054513"/>
    </source>
</evidence>
<comment type="caution">
    <text evidence="3">The sequence shown here is derived from an EMBL/GenBank/DDBJ whole genome shotgun (WGS) entry which is preliminary data.</text>
</comment>
<sequence length="144" mass="14986">MKYKIPFALIVGGIIVFPTITSRIISPSIFMSLGASEIIAVALYISLTFFVIAAALAVIFVAGVKLSQFSRAGVVELDRINEREEPNVGMPTRGKINLSKTKEIPNAESEKKKGDGGWFSSFADDLSSGGNSGDGGGDGGGGGD</sequence>
<dbReference type="Proteomes" id="UP000054513">
    <property type="component" value="Unassembled WGS sequence"/>
</dbReference>
<evidence type="ECO:0000256" key="1">
    <source>
        <dbReference type="SAM" id="MobiDB-lite"/>
    </source>
</evidence>
<evidence type="ECO:0000256" key="2">
    <source>
        <dbReference type="SAM" id="Phobius"/>
    </source>
</evidence>
<organism evidence="3 4">
    <name type="scientific">Pseudomonas savastanoi</name>
    <name type="common">Pseudomonas syringae pv. savastanoi</name>
    <dbReference type="NCBI Taxonomy" id="29438"/>
    <lineage>
        <taxon>Bacteria</taxon>
        <taxon>Pseudomonadati</taxon>
        <taxon>Pseudomonadota</taxon>
        <taxon>Gammaproteobacteria</taxon>
        <taxon>Pseudomonadales</taxon>
        <taxon>Pseudomonadaceae</taxon>
        <taxon>Pseudomonas</taxon>
    </lineage>
</organism>
<name>A0AAW3M8S5_PSESS</name>
<evidence type="ECO:0000313" key="3">
    <source>
        <dbReference type="EMBL" id="KTC62412.1"/>
    </source>
</evidence>
<feature type="compositionally biased region" description="Basic and acidic residues" evidence="1">
    <location>
        <begin position="100"/>
        <end position="115"/>
    </location>
</feature>
<dbReference type="EMBL" id="LKCI01000001">
    <property type="protein sequence ID" value="KTC62412.1"/>
    <property type="molecule type" value="Genomic_DNA"/>
</dbReference>
<keyword evidence="2" id="KW-0472">Membrane</keyword>
<feature type="transmembrane region" description="Helical" evidence="2">
    <location>
        <begin position="38"/>
        <end position="62"/>
    </location>
</feature>
<dbReference type="AlphaFoldDB" id="A0AAW3M8S5"/>
<feature type="compositionally biased region" description="Gly residues" evidence="1">
    <location>
        <begin position="130"/>
        <end position="144"/>
    </location>
</feature>
<proteinExistence type="predicted"/>
<feature type="transmembrane region" description="Helical" evidence="2">
    <location>
        <begin position="7"/>
        <end position="26"/>
    </location>
</feature>
<accession>A0AAW3M8S5</accession>
<gene>
    <name evidence="3" type="ORF">AO287_26470</name>
</gene>
<feature type="region of interest" description="Disordered" evidence="1">
    <location>
        <begin position="83"/>
        <end position="144"/>
    </location>
</feature>